<dbReference type="AlphaFoldDB" id="A0AAD6ZK00"/>
<keyword evidence="1" id="KW-1133">Transmembrane helix</keyword>
<keyword evidence="1" id="KW-0472">Membrane</keyword>
<keyword evidence="1" id="KW-0812">Transmembrane</keyword>
<keyword evidence="3" id="KW-1185">Reference proteome</keyword>
<evidence type="ECO:0000313" key="3">
    <source>
        <dbReference type="Proteomes" id="UP001218218"/>
    </source>
</evidence>
<sequence length="164" mass="18561">MPIITEQPVSTLTSMLPTKLLIAFLVVVAGTTMIIYSMLPLRLADILIALITEAEETYIEAHRMGILSAADTEMLAILQLGVSTVTESALRNSLSWRAALRDFLHGRTFTLLWWIREVKQFETHIKILKESQLRTEIKLNPRAVFLRRRGMGPRYSGGQLRALI</sequence>
<comment type="caution">
    <text evidence="2">The sequence shown here is derived from an EMBL/GenBank/DDBJ whole genome shotgun (WGS) entry which is preliminary data.</text>
</comment>
<name>A0AAD6ZK00_9AGAR</name>
<reference evidence="2" key="1">
    <citation type="submission" date="2023-03" db="EMBL/GenBank/DDBJ databases">
        <title>Massive genome expansion in bonnet fungi (Mycena s.s.) driven by repeated elements and novel gene families across ecological guilds.</title>
        <authorList>
            <consortium name="Lawrence Berkeley National Laboratory"/>
            <person name="Harder C.B."/>
            <person name="Miyauchi S."/>
            <person name="Viragh M."/>
            <person name="Kuo A."/>
            <person name="Thoen E."/>
            <person name="Andreopoulos B."/>
            <person name="Lu D."/>
            <person name="Skrede I."/>
            <person name="Drula E."/>
            <person name="Henrissat B."/>
            <person name="Morin E."/>
            <person name="Kohler A."/>
            <person name="Barry K."/>
            <person name="LaButti K."/>
            <person name="Morin E."/>
            <person name="Salamov A."/>
            <person name="Lipzen A."/>
            <person name="Mereny Z."/>
            <person name="Hegedus B."/>
            <person name="Baldrian P."/>
            <person name="Stursova M."/>
            <person name="Weitz H."/>
            <person name="Taylor A."/>
            <person name="Grigoriev I.V."/>
            <person name="Nagy L.G."/>
            <person name="Martin F."/>
            <person name="Kauserud H."/>
        </authorList>
    </citation>
    <scope>NUCLEOTIDE SEQUENCE</scope>
    <source>
        <strain evidence="2">CBHHK002</strain>
    </source>
</reference>
<evidence type="ECO:0000256" key="1">
    <source>
        <dbReference type="SAM" id="Phobius"/>
    </source>
</evidence>
<accession>A0AAD6ZK00</accession>
<dbReference type="Proteomes" id="UP001218218">
    <property type="component" value="Unassembled WGS sequence"/>
</dbReference>
<protein>
    <submittedName>
        <fullName evidence="2">Uncharacterized protein</fullName>
    </submittedName>
</protein>
<dbReference type="EMBL" id="JARIHO010000042">
    <property type="protein sequence ID" value="KAJ7326329.1"/>
    <property type="molecule type" value="Genomic_DNA"/>
</dbReference>
<evidence type="ECO:0000313" key="2">
    <source>
        <dbReference type="EMBL" id="KAJ7326329.1"/>
    </source>
</evidence>
<gene>
    <name evidence="2" type="ORF">DFH08DRAFT_337453</name>
</gene>
<feature type="transmembrane region" description="Helical" evidence="1">
    <location>
        <begin position="20"/>
        <end position="39"/>
    </location>
</feature>
<proteinExistence type="predicted"/>
<organism evidence="2 3">
    <name type="scientific">Mycena albidolilacea</name>
    <dbReference type="NCBI Taxonomy" id="1033008"/>
    <lineage>
        <taxon>Eukaryota</taxon>
        <taxon>Fungi</taxon>
        <taxon>Dikarya</taxon>
        <taxon>Basidiomycota</taxon>
        <taxon>Agaricomycotina</taxon>
        <taxon>Agaricomycetes</taxon>
        <taxon>Agaricomycetidae</taxon>
        <taxon>Agaricales</taxon>
        <taxon>Marasmiineae</taxon>
        <taxon>Mycenaceae</taxon>
        <taxon>Mycena</taxon>
    </lineage>
</organism>